<feature type="transmembrane region" description="Helical" evidence="1">
    <location>
        <begin position="121"/>
        <end position="139"/>
    </location>
</feature>
<evidence type="ECO:0000313" key="3">
    <source>
        <dbReference type="Proteomes" id="UP000776629"/>
    </source>
</evidence>
<accession>A0ABS2ENP8</accession>
<dbReference type="GO" id="GO:0051301">
    <property type="term" value="P:cell division"/>
    <property type="evidence" value="ECO:0007669"/>
    <property type="project" value="UniProtKB-KW"/>
</dbReference>
<reference evidence="2 3" key="1">
    <citation type="journal article" date="2021" name="Sci. Rep.">
        <title>The distribution of antibiotic resistance genes in chicken gut microbiota commensals.</title>
        <authorList>
            <person name="Juricova H."/>
            <person name="Matiasovicova J."/>
            <person name="Kubasova T."/>
            <person name="Cejkova D."/>
            <person name="Rychlik I."/>
        </authorList>
    </citation>
    <scope>NUCLEOTIDE SEQUENCE [LARGE SCALE GENOMIC DNA]</scope>
    <source>
        <strain evidence="2 3">An810</strain>
    </source>
</reference>
<evidence type="ECO:0000313" key="2">
    <source>
        <dbReference type="EMBL" id="MBM6753985.1"/>
    </source>
</evidence>
<evidence type="ECO:0000256" key="1">
    <source>
        <dbReference type="SAM" id="Phobius"/>
    </source>
</evidence>
<feature type="transmembrane region" description="Helical" evidence="1">
    <location>
        <begin position="532"/>
        <end position="553"/>
    </location>
</feature>
<keyword evidence="1" id="KW-0472">Membrane</keyword>
<keyword evidence="2" id="KW-0132">Cell division</keyword>
<protein>
    <submittedName>
        <fullName evidence="2">Cell division protein</fullName>
    </submittedName>
</protein>
<proteinExistence type="predicted"/>
<gene>
    <name evidence="2" type="ORF">H5993_04315</name>
</gene>
<keyword evidence="1" id="KW-1133">Transmembrane helix</keyword>
<keyword evidence="3" id="KW-1185">Reference proteome</keyword>
<feature type="transmembrane region" description="Helical" evidence="1">
    <location>
        <begin position="12"/>
        <end position="33"/>
    </location>
</feature>
<comment type="caution">
    <text evidence="2">The sequence shown here is derived from an EMBL/GenBank/DDBJ whole genome shotgun (WGS) entry which is preliminary data.</text>
</comment>
<keyword evidence="1" id="KW-0812">Transmembrane</keyword>
<feature type="transmembrane region" description="Helical" evidence="1">
    <location>
        <begin position="336"/>
        <end position="353"/>
    </location>
</feature>
<dbReference type="RefSeq" id="WP_204776366.1">
    <property type="nucleotide sequence ID" value="NZ_JACJJQ010000014.1"/>
</dbReference>
<feature type="transmembrane region" description="Helical" evidence="1">
    <location>
        <begin position="151"/>
        <end position="169"/>
    </location>
</feature>
<feature type="transmembrane region" description="Helical" evidence="1">
    <location>
        <begin position="297"/>
        <end position="316"/>
    </location>
</feature>
<organism evidence="2 3">
    <name type="scientific">Limosilactobacillus alvi</name>
    <dbReference type="NCBI Taxonomy" id="990412"/>
    <lineage>
        <taxon>Bacteria</taxon>
        <taxon>Bacillati</taxon>
        <taxon>Bacillota</taxon>
        <taxon>Bacilli</taxon>
        <taxon>Lactobacillales</taxon>
        <taxon>Lactobacillaceae</taxon>
        <taxon>Limosilactobacillus</taxon>
    </lineage>
</organism>
<keyword evidence="2" id="KW-0131">Cell cycle</keyword>
<feature type="transmembrane region" description="Helical" evidence="1">
    <location>
        <begin position="94"/>
        <end position="114"/>
    </location>
</feature>
<dbReference type="Proteomes" id="UP000776629">
    <property type="component" value="Unassembled WGS sequence"/>
</dbReference>
<feature type="transmembrane region" description="Helical" evidence="1">
    <location>
        <begin position="274"/>
        <end position="291"/>
    </location>
</feature>
<feature type="transmembrane region" description="Helical" evidence="1">
    <location>
        <begin position="190"/>
        <end position="212"/>
    </location>
</feature>
<feature type="transmembrane region" description="Helical" evidence="1">
    <location>
        <begin position="359"/>
        <end position="379"/>
    </location>
</feature>
<feature type="transmembrane region" description="Helical" evidence="1">
    <location>
        <begin position="224"/>
        <end position="242"/>
    </location>
</feature>
<dbReference type="EMBL" id="JACJJQ010000014">
    <property type="protein sequence ID" value="MBM6753985.1"/>
    <property type="molecule type" value="Genomic_DNA"/>
</dbReference>
<sequence length="569" mass="64293">MTKDHHRSLSRLWLIIICFLMLLPQFISGGVIIGNDTLFHFNRFYDAAMQLRTGHFNYFQTNYGFQQNGRVINAVYGPAFAMLNGALLALTHNWFGYQLLTTFIINLVAGIGMLNLSRQMGAGPGVSLLLAVTYLNIGWLPNWEMAQNMSAWGAALAPYLCMVAIQMITDHQKPVSWLKLTLIISITAQIHLLSTAIFVVTLVPFFIAGMVIVDHRWKMFKETLKAVGLTILLSANIWGALLELTTHNRLAKTNPFNLYHNALMISQTSGVRESILLIMVILFGLATLFTLKSPQDGTWLIMLVGLGILLVASTLFPWQSLQSIMPALKRDFQFPARLTTVAYPLLFAGIARLSTQGKWQRWLLIICLLGTLIQASIFNSQAVYQAGRKHVNTTFLVRLKKTASRQDIVTASNSRHFGKLIDEVGKRSPDYLPLLSKSQRNLPLTYQYEILWQAPKFHHQIRSDGALILTWYAKRANKRLVAVIVYQESKVVLNGKVQTHLHRSRLGAPYVTQRTGKNVLVLTFHPTMMTRFLLLIAGLSWLCFGLILLLHVFRRFRPKNSLVPYFGIG</sequence>
<name>A0ABS2ENP8_9LACO</name>